<protein>
    <submittedName>
        <fullName evidence="3">Uncharacterized protein LOC102804358</fullName>
    </submittedName>
</protein>
<feature type="coiled-coil region" evidence="1">
    <location>
        <begin position="23"/>
        <end position="52"/>
    </location>
</feature>
<evidence type="ECO:0000313" key="3">
    <source>
        <dbReference type="RefSeq" id="XP_006824035.1"/>
    </source>
</evidence>
<accession>A0ABM0MVJ4</accession>
<proteinExistence type="predicted"/>
<dbReference type="Proteomes" id="UP000694865">
    <property type="component" value="Unplaced"/>
</dbReference>
<dbReference type="PANTHER" id="PTHR14241">
    <property type="entry name" value="INTERFERON-INDUCED PROTEIN 44"/>
    <property type="match status" value="1"/>
</dbReference>
<reference evidence="3" key="1">
    <citation type="submission" date="2025-08" db="UniProtKB">
        <authorList>
            <consortium name="RefSeq"/>
        </authorList>
    </citation>
    <scope>IDENTIFICATION</scope>
    <source>
        <tissue evidence="3">Testes</tissue>
    </source>
</reference>
<dbReference type="SUPFAM" id="SSF52540">
    <property type="entry name" value="P-loop containing nucleoside triphosphate hydrolases"/>
    <property type="match status" value="1"/>
</dbReference>
<dbReference type="GeneID" id="102804358"/>
<dbReference type="PANTHER" id="PTHR14241:SF32">
    <property type="entry name" value="VWFA DOMAIN-CONTAINING PROTEIN-RELATED"/>
    <property type="match status" value="1"/>
</dbReference>
<dbReference type="CDD" id="cd00882">
    <property type="entry name" value="Ras_like_GTPase"/>
    <property type="match status" value="1"/>
</dbReference>
<dbReference type="Gene3D" id="3.40.50.300">
    <property type="entry name" value="P-loop containing nucleotide triphosphate hydrolases"/>
    <property type="match status" value="1"/>
</dbReference>
<evidence type="ECO:0000256" key="1">
    <source>
        <dbReference type="SAM" id="Coils"/>
    </source>
</evidence>
<dbReference type="InterPro" id="IPR027417">
    <property type="entry name" value="P-loop_NTPase"/>
</dbReference>
<name>A0ABM0MVJ4_SACKO</name>
<sequence length="385" mass="44246">MGGEQSREETRYVSDDKKLQDAIDKERERLKEEKYRREKERQTKKLEAYLEKQIPKLQNYEFGNSLGKDAFSSIPCSDMKVIKIVVFGPTGAGKSCFINMVQHVVEGRSFEQCNAQTQSTGKEGTIHLESHLNNYNFRLLDTRGFFEERTYMSELDSILSGGIKVDELIKRDTDNMQGRVSPTASQVSSLADRVHGLICVLDYDDPRFNMYNDRMKEYRKQFKKEGYSPVSVVVYKSHGDIPDEEAKERTAEAASAIGSPIDRTFILRNHIASSEKEVTVPSKVALIQALETALIGAEMYVKIKKLADTKNRKKTDMTLDKFLKEARARHGWKDDDVTNIKETFNKNDIYDLASLKLFWPDIKDDVKKWGVRLFLGKELERTDVH</sequence>
<gene>
    <name evidence="3" type="primary">LOC102804358</name>
</gene>
<evidence type="ECO:0000313" key="2">
    <source>
        <dbReference type="Proteomes" id="UP000694865"/>
    </source>
</evidence>
<organism evidence="2 3">
    <name type="scientific">Saccoglossus kowalevskii</name>
    <name type="common">Acorn worm</name>
    <dbReference type="NCBI Taxonomy" id="10224"/>
    <lineage>
        <taxon>Eukaryota</taxon>
        <taxon>Metazoa</taxon>
        <taxon>Hemichordata</taxon>
        <taxon>Enteropneusta</taxon>
        <taxon>Harrimaniidae</taxon>
        <taxon>Saccoglossus</taxon>
    </lineage>
</organism>
<keyword evidence="2" id="KW-1185">Reference proteome</keyword>
<keyword evidence="1" id="KW-0175">Coiled coil</keyword>
<dbReference type="RefSeq" id="XP_006824035.1">
    <property type="nucleotide sequence ID" value="XM_006823972.1"/>
</dbReference>